<dbReference type="GO" id="GO:0016810">
    <property type="term" value="F:hydrolase activity, acting on carbon-nitrogen (but not peptide) bonds"/>
    <property type="evidence" value="ECO:0007669"/>
    <property type="project" value="InterPro"/>
</dbReference>
<dbReference type="InterPro" id="IPR051398">
    <property type="entry name" value="Polysacch_Deacetylase"/>
</dbReference>
<proteinExistence type="predicted"/>
<evidence type="ECO:0000256" key="2">
    <source>
        <dbReference type="ARBA" id="ARBA00022729"/>
    </source>
</evidence>
<dbReference type="InterPro" id="IPR011330">
    <property type="entry name" value="Glyco_hydro/deAcase_b/a-brl"/>
</dbReference>
<dbReference type="AlphaFoldDB" id="A0A4R3K6S9"/>
<dbReference type="Gene3D" id="3.20.20.370">
    <property type="entry name" value="Glycoside hydrolase/deacetylase"/>
    <property type="match status" value="1"/>
</dbReference>
<dbReference type="PANTHER" id="PTHR34216">
    <property type="match status" value="1"/>
</dbReference>
<dbReference type="GO" id="GO:0005975">
    <property type="term" value="P:carbohydrate metabolic process"/>
    <property type="evidence" value="ECO:0007669"/>
    <property type="project" value="InterPro"/>
</dbReference>
<dbReference type="EMBL" id="SMAA01000010">
    <property type="protein sequence ID" value="TCS78413.1"/>
    <property type="molecule type" value="Genomic_DNA"/>
</dbReference>
<name>A0A4R3K6S9_9FIRM</name>
<evidence type="ECO:0000256" key="1">
    <source>
        <dbReference type="ARBA" id="ARBA00004613"/>
    </source>
</evidence>
<feature type="domain" description="NodB homology" evidence="3">
    <location>
        <begin position="86"/>
        <end position="262"/>
    </location>
</feature>
<dbReference type="Pfam" id="PF01522">
    <property type="entry name" value="Polysacc_deac_1"/>
    <property type="match status" value="1"/>
</dbReference>
<sequence>MLKNKKFYIIIVLLLLCSFSAIKIINKKEIPVLNYHEINNDKHSPLAVTTDEFTAQMKYLKEHNYNSITPDQLLDYMQKGKPLPDNPVLITFDDGYVDNYTNAYPVLKQYGLNATIFLISHYIGWQGYLTWPEINEMQNNNITFEGHTYDHPQLSKVKDDNELKRQLHDSKIDLQNHLSYQVDYLAYPYGDYDQHVISLVKEYGYRAAFTVNLGDDAASDDVYTLNRVPVFQIRKHTFFKFWLNLHFPYLMRAKQLLHRPIF</sequence>
<dbReference type="Proteomes" id="UP000295188">
    <property type="component" value="Unassembled WGS sequence"/>
</dbReference>
<accession>A0A4R3K6S9</accession>
<dbReference type="CDD" id="cd10918">
    <property type="entry name" value="CE4_NodB_like_5s_6s"/>
    <property type="match status" value="1"/>
</dbReference>
<protein>
    <submittedName>
        <fullName evidence="4">Peptidoglycan/xylan/chitin deacetylase (PgdA/CDA1 family)</fullName>
    </submittedName>
</protein>
<evidence type="ECO:0000313" key="5">
    <source>
        <dbReference type="Proteomes" id="UP000295188"/>
    </source>
</evidence>
<evidence type="ECO:0000313" key="4">
    <source>
        <dbReference type="EMBL" id="TCS78413.1"/>
    </source>
</evidence>
<dbReference type="SUPFAM" id="SSF88713">
    <property type="entry name" value="Glycoside hydrolase/deacetylase"/>
    <property type="match status" value="1"/>
</dbReference>
<gene>
    <name evidence="4" type="ORF">EDC37_11043</name>
</gene>
<comment type="caution">
    <text evidence="4">The sequence shown here is derived from an EMBL/GenBank/DDBJ whole genome shotgun (WGS) entry which is preliminary data.</text>
</comment>
<organism evidence="4 5">
    <name type="scientific">Pectinatus cerevisiiphilus</name>
    <dbReference type="NCBI Taxonomy" id="86956"/>
    <lineage>
        <taxon>Bacteria</taxon>
        <taxon>Bacillati</taxon>
        <taxon>Bacillota</taxon>
        <taxon>Negativicutes</taxon>
        <taxon>Selenomonadales</taxon>
        <taxon>Selenomonadaceae</taxon>
        <taxon>Pectinatus</taxon>
    </lineage>
</organism>
<reference evidence="4 5" key="1">
    <citation type="submission" date="2019-03" db="EMBL/GenBank/DDBJ databases">
        <title>Genomic Encyclopedia of Type Strains, Phase IV (KMG-IV): sequencing the most valuable type-strain genomes for metagenomic binning, comparative biology and taxonomic classification.</title>
        <authorList>
            <person name="Goeker M."/>
        </authorList>
    </citation>
    <scope>NUCLEOTIDE SEQUENCE [LARGE SCALE GENOMIC DNA]</scope>
    <source>
        <strain evidence="4 5">DSM 20467</strain>
    </source>
</reference>
<evidence type="ECO:0000259" key="3">
    <source>
        <dbReference type="PROSITE" id="PS51677"/>
    </source>
</evidence>
<dbReference type="PANTHER" id="PTHR34216:SF3">
    <property type="entry name" value="POLY-BETA-1,6-N-ACETYL-D-GLUCOSAMINE N-DEACETYLASE"/>
    <property type="match status" value="1"/>
</dbReference>
<dbReference type="GO" id="GO:0005576">
    <property type="term" value="C:extracellular region"/>
    <property type="evidence" value="ECO:0007669"/>
    <property type="project" value="UniProtKB-SubCell"/>
</dbReference>
<dbReference type="OrthoDB" id="9778320at2"/>
<keyword evidence="2" id="KW-0732">Signal</keyword>
<dbReference type="InterPro" id="IPR002509">
    <property type="entry name" value="NODB_dom"/>
</dbReference>
<dbReference type="RefSeq" id="WP_132549964.1">
    <property type="nucleotide sequence ID" value="NZ_SMAA01000010.1"/>
</dbReference>
<dbReference type="PROSITE" id="PS51677">
    <property type="entry name" value="NODB"/>
    <property type="match status" value="1"/>
</dbReference>
<keyword evidence="5" id="KW-1185">Reference proteome</keyword>
<comment type="subcellular location">
    <subcellularLocation>
        <location evidence="1">Secreted</location>
    </subcellularLocation>
</comment>